<feature type="transmembrane region" description="Helical" evidence="7">
    <location>
        <begin position="170"/>
        <end position="190"/>
    </location>
</feature>
<proteinExistence type="inferred from homology"/>
<evidence type="ECO:0000256" key="2">
    <source>
        <dbReference type="ARBA" id="ARBA00022448"/>
    </source>
</evidence>
<dbReference type="Gene3D" id="1.10.3720.10">
    <property type="entry name" value="MetI-like"/>
    <property type="match status" value="1"/>
</dbReference>
<evidence type="ECO:0000256" key="7">
    <source>
        <dbReference type="RuleBase" id="RU363032"/>
    </source>
</evidence>
<accession>A0A9W5Y9T4</accession>
<protein>
    <submittedName>
        <fullName evidence="9">Sugar ABC transporter permease</fullName>
    </submittedName>
</protein>
<feature type="transmembrane region" description="Helical" evidence="7">
    <location>
        <begin position="278"/>
        <end position="300"/>
    </location>
</feature>
<dbReference type="Proteomes" id="UP001144256">
    <property type="component" value="Unassembled WGS sequence"/>
</dbReference>
<sequence length="308" mass="35149">MKSISMKKIDNKYRKRRVKYKQEIIAYKMLAIPLILWGIFFVFALFRVIYLSFTDWNIFKAPSFVGLDNYIRIFTNDGALWKAFSNTFIWTVCTVIGHNLIGLGTAYMITCISKGEKFFRAALFWPILVSQVVGATMIEWIFDPSPYGFLNTIIGHFGLKSVAWLSDPDMALVSLMLYPLFLGFGIRMLIYLAGFKQIPKAFYEAAKIDGASNWTIFKKITIPLLKPIILLNIVYTTIESFKVIGPMQLVTNGGPIGSTMSVVLRIYQDGFVENKMGYASSIAVMFFIFILIVTIIQFRFEGETVTYE</sequence>
<dbReference type="RefSeq" id="WP_281815730.1">
    <property type="nucleotide sequence ID" value="NZ_BRLB01000006.1"/>
</dbReference>
<organism evidence="9 10">
    <name type="scientific">Vallitalea longa</name>
    <dbReference type="NCBI Taxonomy" id="2936439"/>
    <lineage>
        <taxon>Bacteria</taxon>
        <taxon>Bacillati</taxon>
        <taxon>Bacillota</taxon>
        <taxon>Clostridia</taxon>
        <taxon>Lachnospirales</taxon>
        <taxon>Vallitaleaceae</taxon>
        <taxon>Vallitalea</taxon>
    </lineage>
</organism>
<dbReference type="InterPro" id="IPR035906">
    <property type="entry name" value="MetI-like_sf"/>
</dbReference>
<evidence type="ECO:0000313" key="10">
    <source>
        <dbReference type="Proteomes" id="UP001144256"/>
    </source>
</evidence>
<evidence type="ECO:0000256" key="5">
    <source>
        <dbReference type="ARBA" id="ARBA00022989"/>
    </source>
</evidence>
<keyword evidence="3" id="KW-1003">Cell membrane</keyword>
<evidence type="ECO:0000256" key="4">
    <source>
        <dbReference type="ARBA" id="ARBA00022692"/>
    </source>
</evidence>
<evidence type="ECO:0000256" key="1">
    <source>
        <dbReference type="ARBA" id="ARBA00004651"/>
    </source>
</evidence>
<feature type="transmembrane region" description="Helical" evidence="7">
    <location>
        <begin position="88"/>
        <end position="109"/>
    </location>
</feature>
<evidence type="ECO:0000256" key="3">
    <source>
        <dbReference type="ARBA" id="ARBA00022475"/>
    </source>
</evidence>
<keyword evidence="4 7" id="KW-0812">Transmembrane</keyword>
<keyword evidence="5 7" id="KW-1133">Transmembrane helix</keyword>
<dbReference type="Pfam" id="PF00528">
    <property type="entry name" value="BPD_transp_1"/>
    <property type="match status" value="1"/>
</dbReference>
<dbReference type="PROSITE" id="PS50928">
    <property type="entry name" value="ABC_TM1"/>
    <property type="match status" value="1"/>
</dbReference>
<dbReference type="AlphaFoldDB" id="A0A9W5Y9T4"/>
<dbReference type="SUPFAM" id="SSF161098">
    <property type="entry name" value="MetI-like"/>
    <property type="match status" value="1"/>
</dbReference>
<feature type="transmembrane region" description="Helical" evidence="7">
    <location>
        <begin position="121"/>
        <end position="142"/>
    </location>
</feature>
<keyword evidence="6 7" id="KW-0472">Membrane</keyword>
<dbReference type="EMBL" id="BRLB01000006">
    <property type="protein sequence ID" value="GKX29947.1"/>
    <property type="molecule type" value="Genomic_DNA"/>
</dbReference>
<comment type="similarity">
    <text evidence="7">Belongs to the binding-protein-dependent transport system permease family.</text>
</comment>
<comment type="subcellular location">
    <subcellularLocation>
        <location evidence="1 7">Cell membrane</location>
        <topology evidence="1 7">Multi-pass membrane protein</topology>
    </subcellularLocation>
</comment>
<feature type="domain" description="ABC transmembrane type-1" evidence="8">
    <location>
        <begin position="84"/>
        <end position="297"/>
    </location>
</feature>
<dbReference type="CDD" id="cd06261">
    <property type="entry name" value="TM_PBP2"/>
    <property type="match status" value="1"/>
</dbReference>
<evidence type="ECO:0000259" key="8">
    <source>
        <dbReference type="PROSITE" id="PS50928"/>
    </source>
</evidence>
<feature type="transmembrane region" description="Helical" evidence="7">
    <location>
        <begin position="24"/>
        <end position="50"/>
    </location>
</feature>
<dbReference type="GO" id="GO:0055085">
    <property type="term" value="P:transmembrane transport"/>
    <property type="evidence" value="ECO:0007669"/>
    <property type="project" value="InterPro"/>
</dbReference>
<gene>
    <name evidence="9" type="ORF">SH1V18_24270</name>
</gene>
<evidence type="ECO:0000256" key="6">
    <source>
        <dbReference type="ARBA" id="ARBA00023136"/>
    </source>
</evidence>
<keyword evidence="10" id="KW-1185">Reference proteome</keyword>
<dbReference type="InterPro" id="IPR051393">
    <property type="entry name" value="ABC_transporter_permease"/>
</dbReference>
<comment type="caution">
    <text evidence="9">The sequence shown here is derived from an EMBL/GenBank/DDBJ whole genome shotgun (WGS) entry which is preliminary data.</text>
</comment>
<dbReference type="InterPro" id="IPR000515">
    <property type="entry name" value="MetI-like"/>
</dbReference>
<dbReference type="GO" id="GO:0005886">
    <property type="term" value="C:plasma membrane"/>
    <property type="evidence" value="ECO:0007669"/>
    <property type="project" value="UniProtKB-SubCell"/>
</dbReference>
<dbReference type="PANTHER" id="PTHR30193:SF37">
    <property type="entry name" value="INNER MEMBRANE ABC TRANSPORTER PERMEASE PROTEIN YCJO"/>
    <property type="match status" value="1"/>
</dbReference>
<reference evidence="9" key="1">
    <citation type="submission" date="2022-06" db="EMBL/GenBank/DDBJ databases">
        <title>Vallitalea longa sp. nov., an anaerobic bacterium isolated from marine sediment.</title>
        <authorList>
            <person name="Hirano S."/>
            <person name="Terahara T."/>
            <person name="Mori K."/>
            <person name="Hamada M."/>
            <person name="Matsumoto R."/>
            <person name="Kobayashi T."/>
        </authorList>
    </citation>
    <scope>NUCLEOTIDE SEQUENCE</scope>
    <source>
        <strain evidence="9">SH18-1</strain>
    </source>
</reference>
<dbReference type="PANTHER" id="PTHR30193">
    <property type="entry name" value="ABC TRANSPORTER PERMEASE PROTEIN"/>
    <property type="match status" value="1"/>
</dbReference>
<name>A0A9W5Y9T4_9FIRM</name>
<keyword evidence="2 7" id="KW-0813">Transport</keyword>
<evidence type="ECO:0000313" key="9">
    <source>
        <dbReference type="EMBL" id="GKX29947.1"/>
    </source>
</evidence>